<dbReference type="Gene3D" id="3.40.190.10">
    <property type="entry name" value="Periplasmic binding protein-like II"/>
    <property type="match status" value="2"/>
</dbReference>
<dbReference type="PANTHER" id="PTHR38834">
    <property type="entry name" value="PERIPLASMIC SUBSTRATE BINDING PROTEIN FAMILY 3"/>
    <property type="match status" value="1"/>
</dbReference>
<dbReference type="SMART" id="SM00062">
    <property type="entry name" value="PBPb"/>
    <property type="match status" value="1"/>
</dbReference>
<comment type="caution">
    <text evidence="3">The sequence shown here is derived from an EMBL/GenBank/DDBJ whole genome shotgun (WGS) entry which is preliminary data.</text>
</comment>
<dbReference type="PANTHER" id="PTHR38834:SF3">
    <property type="entry name" value="SOLUTE-BINDING PROTEIN FAMILY 3_N-TERMINAL DOMAIN-CONTAINING PROTEIN"/>
    <property type="match status" value="1"/>
</dbReference>
<protein>
    <submittedName>
        <fullName evidence="3">Transporter substrate-binding domain-containing protein</fullName>
    </submittedName>
</protein>
<feature type="chain" id="PRO_5037001321" evidence="1">
    <location>
        <begin position="21"/>
        <end position="264"/>
    </location>
</feature>
<feature type="signal peptide" evidence="1">
    <location>
        <begin position="1"/>
        <end position="20"/>
    </location>
</feature>
<keyword evidence="1" id="KW-0732">Signal</keyword>
<evidence type="ECO:0000313" key="4">
    <source>
        <dbReference type="Proteomes" id="UP000664654"/>
    </source>
</evidence>
<keyword evidence="4" id="KW-1185">Reference proteome</keyword>
<organism evidence="3 4">
    <name type="scientific">Bowmanella dokdonensis</name>
    <dbReference type="NCBI Taxonomy" id="751969"/>
    <lineage>
        <taxon>Bacteria</taxon>
        <taxon>Pseudomonadati</taxon>
        <taxon>Pseudomonadota</taxon>
        <taxon>Gammaproteobacteria</taxon>
        <taxon>Alteromonadales</taxon>
        <taxon>Alteromonadaceae</taxon>
        <taxon>Bowmanella</taxon>
    </lineage>
</organism>
<evidence type="ECO:0000259" key="2">
    <source>
        <dbReference type="SMART" id="SM00062"/>
    </source>
</evidence>
<evidence type="ECO:0000313" key="3">
    <source>
        <dbReference type="EMBL" id="MBN7826481.1"/>
    </source>
</evidence>
<dbReference type="SUPFAM" id="SSF53850">
    <property type="entry name" value="Periplasmic binding protein-like II"/>
    <property type="match status" value="1"/>
</dbReference>
<sequence length="264" mass="30383">MRALILTLLCCIWLALPVYAKVDGEPAQPMPELELLTEDYAPYNYRDAGELKGFSVELVEELLTMTGSAQRRDDIQVLPWARAYQLGLLRPNTLLFTLTYTEQREPLFRWIGPLIPTKVVVIAKRSMDLRARSVEDLRGLVIGTVAEDVGEQLLLEKGFAVRNLVSEASPQEMMKQFKRNRYNAVAYSDISAYWYLRDMGEDLQDYQVMLVLQESHQYFGLSRQTPQYVETRLQQALDELQQSDRYQQLLGEYPAIQHAVAAQQ</sequence>
<dbReference type="RefSeq" id="WP_206574591.1">
    <property type="nucleotide sequence ID" value="NZ_JAFKCV010000008.1"/>
</dbReference>
<dbReference type="InterPro" id="IPR001638">
    <property type="entry name" value="Solute-binding_3/MltF_N"/>
</dbReference>
<gene>
    <name evidence="3" type="ORF">J0A66_14695</name>
</gene>
<feature type="domain" description="Solute-binding protein family 3/N-terminal" evidence="2">
    <location>
        <begin position="32"/>
        <end position="257"/>
    </location>
</feature>
<dbReference type="Pfam" id="PF00497">
    <property type="entry name" value="SBP_bac_3"/>
    <property type="match status" value="1"/>
</dbReference>
<dbReference type="AlphaFoldDB" id="A0A939DRC6"/>
<dbReference type="EMBL" id="JAFKCV010000008">
    <property type="protein sequence ID" value="MBN7826481.1"/>
    <property type="molecule type" value="Genomic_DNA"/>
</dbReference>
<proteinExistence type="predicted"/>
<accession>A0A939DRC6</accession>
<reference evidence="3" key="1">
    <citation type="submission" date="2021-03" db="EMBL/GenBank/DDBJ databases">
        <title>novel species isolated from a fishpond in China.</title>
        <authorList>
            <person name="Lu H."/>
            <person name="Cai Z."/>
        </authorList>
    </citation>
    <scope>NUCLEOTIDE SEQUENCE</scope>
    <source>
        <strain evidence="3">JCM 30855</strain>
    </source>
</reference>
<evidence type="ECO:0000256" key="1">
    <source>
        <dbReference type="SAM" id="SignalP"/>
    </source>
</evidence>
<dbReference type="Proteomes" id="UP000664654">
    <property type="component" value="Unassembled WGS sequence"/>
</dbReference>
<name>A0A939DRC6_9ALTE</name>